<dbReference type="KEGG" id="pte:PTT_11561"/>
<reference evidence="1 2" key="1">
    <citation type="journal article" date="2010" name="Genome Biol.">
        <title>A first genome assembly of the barley fungal pathogen Pyrenophora teres f. teres.</title>
        <authorList>
            <person name="Ellwood S.R."/>
            <person name="Liu Z."/>
            <person name="Syme R.A."/>
            <person name="Lai Z."/>
            <person name="Hane J.K."/>
            <person name="Keiper F."/>
            <person name="Moffat C.S."/>
            <person name="Oliver R.P."/>
            <person name="Friesen T.L."/>
        </authorList>
    </citation>
    <scope>NUCLEOTIDE SEQUENCE [LARGE SCALE GENOMIC DNA]</scope>
    <source>
        <strain evidence="1 2">0-1</strain>
    </source>
</reference>
<protein>
    <submittedName>
        <fullName evidence="1">Uncharacterized protein</fullName>
    </submittedName>
</protein>
<dbReference type="AlphaFoldDB" id="E3RRT5"/>
<dbReference type="Proteomes" id="UP000001067">
    <property type="component" value="Unassembled WGS sequence"/>
</dbReference>
<organism evidence="2">
    <name type="scientific">Pyrenophora teres f. teres (strain 0-1)</name>
    <name type="common">Barley net blotch fungus</name>
    <name type="synonym">Drechslera teres f. teres</name>
    <dbReference type="NCBI Taxonomy" id="861557"/>
    <lineage>
        <taxon>Eukaryota</taxon>
        <taxon>Fungi</taxon>
        <taxon>Dikarya</taxon>
        <taxon>Ascomycota</taxon>
        <taxon>Pezizomycotina</taxon>
        <taxon>Dothideomycetes</taxon>
        <taxon>Pleosporomycetidae</taxon>
        <taxon>Pleosporales</taxon>
        <taxon>Pleosporineae</taxon>
        <taxon>Pleosporaceae</taxon>
        <taxon>Pyrenophora</taxon>
    </lineage>
</organism>
<accession>E3RRT5</accession>
<proteinExistence type="predicted"/>
<dbReference type="HOGENOM" id="CLU_2997541_0_0_1"/>
<evidence type="ECO:0000313" key="2">
    <source>
        <dbReference type="Proteomes" id="UP000001067"/>
    </source>
</evidence>
<evidence type="ECO:0000313" key="1">
    <source>
        <dbReference type="EMBL" id="EFQ91564.1"/>
    </source>
</evidence>
<keyword evidence="2" id="KW-1185">Reference proteome</keyword>
<dbReference type="EMBL" id="GL534716">
    <property type="protein sequence ID" value="EFQ91564.1"/>
    <property type="molecule type" value="Genomic_DNA"/>
</dbReference>
<sequence length="57" mass="6302">MYGCELSGKLGLTSGPNFRPGKTRRAGSNWPITNFAVWSKCYQSWYQASQASSRPTA</sequence>
<gene>
    <name evidence="1" type="ORF">PTT_11561</name>
</gene>
<name>E3RRT5_PYRTT</name>